<dbReference type="GO" id="GO:0005742">
    <property type="term" value="C:mitochondrial outer membrane translocase complex"/>
    <property type="evidence" value="ECO:0007669"/>
    <property type="project" value="InterPro"/>
</dbReference>
<dbReference type="PANTHER" id="PTHR35999">
    <property type="entry name" value="MITOCHONDRIAL IMPORT RECEPTOR SUBUNIT TOM6 HOMOLOG"/>
    <property type="match status" value="1"/>
</dbReference>
<name>A0AAV9B1H4_ACOGR</name>
<keyword evidence="2" id="KW-1185">Reference proteome</keyword>
<sequence length="55" mass="6529">MFLGQIPRRPDKATAYKQLKEHVATMAVFCLIVRAAPYVLHYFSEDRYEELRLEL</sequence>
<gene>
    <name evidence="1" type="ORF">QJS04_geneDACA006584</name>
</gene>
<dbReference type="PANTHER" id="PTHR35999:SF1">
    <property type="entry name" value="MITOCHONDRIAL IMPORT RECEPTOR SUBUNIT TOM6 HOMOLOG"/>
    <property type="match status" value="1"/>
</dbReference>
<dbReference type="Proteomes" id="UP001179952">
    <property type="component" value="Unassembled WGS sequence"/>
</dbReference>
<reference evidence="1" key="2">
    <citation type="submission" date="2023-06" db="EMBL/GenBank/DDBJ databases">
        <authorList>
            <person name="Ma L."/>
            <person name="Liu K.-W."/>
            <person name="Li Z."/>
            <person name="Hsiao Y.-Y."/>
            <person name="Qi Y."/>
            <person name="Fu T."/>
            <person name="Tang G."/>
            <person name="Zhang D."/>
            <person name="Sun W.-H."/>
            <person name="Liu D.-K."/>
            <person name="Li Y."/>
            <person name="Chen G.-Z."/>
            <person name="Liu X.-D."/>
            <person name="Liao X.-Y."/>
            <person name="Jiang Y.-T."/>
            <person name="Yu X."/>
            <person name="Hao Y."/>
            <person name="Huang J."/>
            <person name="Zhao X.-W."/>
            <person name="Ke S."/>
            <person name="Chen Y.-Y."/>
            <person name="Wu W.-L."/>
            <person name="Hsu J.-L."/>
            <person name="Lin Y.-F."/>
            <person name="Huang M.-D."/>
            <person name="Li C.-Y."/>
            <person name="Huang L."/>
            <person name="Wang Z.-W."/>
            <person name="Zhao X."/>
            <person name="Zhong W.-Y."/>
            <person name="Peng D.-H."/>
            <person name="Ahmad S."/>
            <person name="Lan S."/>
            <person name="Zhang J.-S."/>
            <person name="Tsai W.-C."/>
            <person name="Van De Peer Y."/>
            <person name="Liu Z.-J."/>
        </authorList>
    </citation>
    <scope>NUCLEOTIDE SEQUENCE</scope>
    <source>
        <strain evidence="1">SCP</strain>
        <tissue evidence="1">Leaves</tissue>
    </source>
</reference>
<reference evidence="1" key="1">
    <citation type="journal article" date="2023" name="Nat. Commun.">
        <title>Diploid and tetraploid genomes of Acorus and the evolution of monocots.</title>
        <authorList>
            <person name="Ma L."/>
            <person name="Liu K.W."/>
            <person name="Li Z."/>
            <person name="Hsiao Y.Y."/>
            <person name="Qi Y."/>
            <person name="Fu T."/>
            <person name="Tang G.D."/>
            <person name="Zhang D."/>
            <person name="Sun W.H."/>
            <person name="Liu D.K."/>
            <person name="Li Y."/>
            <person name="Chen G.Z."/>
            <person name="Liu X.D."/>
            <person name="Liao X.Y."/>
            <person name="Jiang Y.T."/>
            <person name="Yu X."/>
            <person name="Hao Y."/>
            <person name="Huang J."/>
            <person name="Zhao X.W."/>
            <person name="Ke S."/>
            <person name="Chen Y.Y."/>
            <person name="Wu W.L."/>
            <person name="Hsu J.L."/>
            <person name="Lin Y.F."/>
            <person name="Huang M.D."/>
            <person name="Li C.Y."/>
            <person name="Huang L."/>
            <person name="Wang Z.W."/>
            <person name="Zhao X."/>
            <person name="Zhong W.Y."/>
            <person name="Peng D.H."/>
            <person name="Ahmad S."/>
            <person name="Lan S."/>
            <person name="Zhang J.S."/>
            <person name="Tsai W.C."/>
            <person name="Van de Peer Y."/>
            <person name="Liu Z.J."/>
        </authorList>
    </citation>
    <scope>NUCLEOTIDE SEQUENCE</scope>
    <source>
        <strain evidence="1">SCP</strain>
    </source>
</reference>
<comment type="caution">
    <text evidence="1">The sequence shown here is derived from an EMBL/GenBank/DDBJ whole genome shotgun (WGS) entry which is preliminary data.</text>
</comment>
<evidence type="ECO:0000313" key="2">
    <source>
        <dbReference type="Proteomes" id="UP001179952"/>
    </source>
</evidence>
<accession>A0AAV9B1H4</accession>
<dbReference type="InterPro" id="IPR034554">
    <property type="entry name" value="TOM6_plants"/>
</dbReference>
<organism evidence="1 2">
    <name type="scientific">Acorus gramineus</name>
    <name type="common">Dwarf sweet flag</name>
    <dbReference type="NCBI Taxonomy" id="55184"/>
    <lineage>
        <taxon>Eukaryota</taxon>
        <taxon>Viridiplantae</taxon>
        <taxon>Streptophyta</taxon>
        <taxon>Embryophyta</taxon>
        <taxon>Tracheophyta</taxon>
        <taxon>Spermatophyta</taxon>
        <taxon>Magnoliopsida</taxon>
        <taxon>Liliopsida</taxon>
        <taxon>Acoraceae</taxon>
        <taxon>Acorus</taxon>
    </lineage>
</organism>
<protein>
    <recommendedName>
        <fullName evidence="3">Mitochondrial import receptor subunit TOM6 homolog</fullName>
    </recommendedName>
</protein>
<dbReference type="AlphaFoldDB" id="A0AAV9B1H4"/>
<dbReference type="EMBL" id="JAUJYN010000006">
    <property type="protein sequence ID" value="KAK1269872.1"/>
    <property type="molecule type" value="Genomic_DNA"/>
</dbReference>
<proteinExistence type="predicted"/>
<evidence type="ECO:0008006" key="3">
    <source>
        <dbReference type="Google" id="ProtNLM"/>
    </source>
</evidence>
<evidence type="ECO:0000313" key="1">
    <source>
        <dbReference type="EMBL" id="KAK1269872.1"/>
    </source>
</evidence>